<evidence type="ECO:0000256" key="1">
    <source>
        <dbReference type="ARBA" id="ARBA00005239"/>
    </source>
</evidence>
<keyword evidence="5" id="KW-1133">Transmembrane helix</keyword>
<feature type="region of interest" description="Disordered" evidence="4">
    <location>
        <begin position="97"/>
        <end position="117"/>
    </location>
</feature>
<evidence type="ECO:0000256" key="3">
    <source>
        <dbReference type="SAM" id="Coils"/>
    </source>
</evidence>
<name>A0A3P8VBC0_CYNSE</name>
<feature type="region of interest" description="Disordered" evidence="4">
    <location>
        <begin position="1"/>
        <end position="33"/>
    </location>
</feature>
<feature type="region of interest" description="Disordered" evidence="4">
    <location>
        <begin position="270"/>
        <end position="296"/>
    </location>
</feature>
<evidence type="ECO:0000256" key="4">
    <source>
        <dbReference type="SAM" id="MobiDB-lite"/>
    </source>
</evidence>
<reference evidence="7" key="3">
    <citation type="submission" date="2025-09" db="UniProtKB">
        <authorList>
            <consortium name="Ensembl"/>
        </authorList>
    </citation>
    <scope>IDENTIFICATION</scope>
</reference>
<feature type="compositionally biased region" description="Polar residues" evidence="4">
    <location>
        <begin position="272"/>
        <end position="283"/>
    </location>
</feature>
<keyword evidence="2 3" id="KW-0175">Coiled coil</keyword>
<evidence type="ECO:0000256" key="5">
    <source>
        <dbReference type="SAM" id="Phobius"/>
    </source>
</evidence>
<protein>
    <submittedName>
        <fullName evidence="7">Janus kinase and microtubule interacting protein 1</fullName>
    </submittedName>
</protein>
<feature type="compositionally biased region" description="Basic and acidic residues" evidence="4">
    <location>
        <begin position="97"/>
        <end position="110"/>
    </location>
</feature>
<dbReference type="GeneTree" id="ENSGT00940000153713"/>
<evidence type="ECO:0000256" key="2">
    <source>
        <dbReference type="ARBA" id="ARBA00023054"/>
    </source>
</evidence>
<feature type="transmembrane region" description="Helical" evidence="5">
    <location>
        <begin position="626"/>
        <end position="644"/>
    </location>
</feature>
<feature type="domain" description="Janus kinase and microtubule-interacting protein C-terminal" evidence="6">
    <location>
        <begin position="253"/>
        <end position="433"/>
    </location>
</feature>
<dbReference type="GO" id="GO:0019900">
    <property type="term" value="F:kinase binding"/>
    <property type="evidence" value="ECO:0007669"/>
    <property type="project" value="InterPro"/>
</dbReference>
<organism evidence="7 8">
    <name type="scientific">Cynoglossus semilaevis</name>
    <name type="common">Tongue sole</name>
    <dbReference type="NCBI Taxonomy" id="244447"/>
    <lineage>
        <taxon>Eukaryota</taxon>
        <taxon>Metazoa</taxon>
        <taxon>Chordata</taxon>
        <taxon>Craniata</taxon>
        <taxon>Vertebrata</taxon>
        <taxon>Euteleostomi</taxon>
        <taxon>Actinopterygii</taxon>
        <taxon>Neopterygii</taxon>
        <taxon>Teleostei</taxon>
        <taxon>Neoteleostei</taxon>
        <taxon>Acanthomorphata</taxon>
        <taxon>Carangaria</taxon>
        <taxon>Pleuronectiformes</taxon>
        <taxon>Pleuronectoidei</taxon>
        <taxon>Cynoglossidae</taxon>
        <taxon>Cynoglossinae</taxon>
        <taxon>Cynoglossus</taxon>
    </lineage>
</organism>
<dbReference type="InterPro" id="IPR031994">
    <property type="entry name" value="JAKMIP_C"/>
</dbReference>
<feature type="coiled-coil region" evidence="3">
    <location>
        <begin position="302"/>
        <end position="425"/>
    </location>
</feature>
<keyword evidence="8" id="KW-1185">Reference proteome</keyword>
<dbReference type="PANTHER" id="PTHR18935">
    <property type="entry name" value="GOLGIN SUBFAMILY A MEMBER 4-LIKE ISOFORM X1"/>
    <property type="match status" value="1"/>
</dbReference>
<comment type="similarity">
    <text evidence="1">Belongs to the JAKMIP family.</text>
</comment>
<dbReference type="GO" id="GO:0008017">
    <property type="term" value="F:microtubule binding"/>
    <property type="evidence" value="ECO:0007669"/>
    <property type="project" value="InterPro"/>
</dbReference>
<dbReference type="GO" id="GO:0050811">
    <property type="term" value="F:GABA receptor binding"/>
    <property type="evidence" value="ECO:0007669"/>
    <property type="project" value="TreeGrafter"/>
</dbReference>
<dbReference type="Pfam" id="PF16034">
    <property type="entry name" value="JAKMIP_CC3"/>
    <property type="match status" value="1"/>
</dbReference>
<feature type="coiled-coil region" evidence="3">
    <location>
        <begin position="499"/>
        <end position="598"/>
    </location>
</feature>
<evidence type="ECO:0000313" key="8">
    <source>
        <dbReference type="Proteomes" id="UP000265120"/>
    </source>
</evidence>
<dbReference type="InterPro" id="IPR024836">
    <property type="entry name" value="JAKMIP"/>
</dbReference>
<accession>A0A3P8VBC0</accession>
<proteinExistence type="inferred from homology"/>
<evidence type="ECO:0000313" key="7">
    <source>
        <dbReference type="Ensembl" id="ENSCSEP00000010531.1"/>
    </source>
</evidence>
<dbReference type="Proteomes" id="UP000265120">
    <property type="component" value="Chromosome 15"/>
</dbReference>
<feature type="coiled-coil region" evidence="3">
    <location>
        <begin position="131"/>
        <end position="256"/>
    </location>
</feature>
<dbReference type="PANTHER" id="PTHR18935:SF6">
    <property type="entry name" value="JANUS KINASE AND MICROTUBULE-INTERACTING PROTEIN 1"/>
    <property type="match status" value="1"/>
</dbReference>
<evidence type="ECO:0000259" key="6">
    <source>
        <dbReference type="Pfam" id="PF16034"/>
    </source>
</evidence>
<dbReference type="Ensembl" id="ENSCSET00000010658.1">
    <property type="protein sequence ID" value="ENSCSEP00000010531.1"/>
    <property type="gene ID" value="ENSCSEG00000006724.1"/>
</dbReference>
<keyword evidence="5" id="KW-0472">Membrane</keyword>
<reference evidence="7" key="2">
    <citation type="submission" date="2025-08" db="UniProtKB">
        <authorList>
            <consortium name="Ensembl"/>
        </authorList>
    </citation>
    <scope>IDENTIFICATION</scope>
</reference>
<dbReference type="AlphaFoldDB" id="A0A3P8VBC0"/>
<keyword evidence="5" id="KW-0812">Transmembrane</keyword>
<sequence length="645" mass="74919">MSSTTPTVAPPFKKGRKPEKSEVMADSPPQATNEELRSKLMDAQIELQQERNKMDELKAKDRSVCALERELGVQAGYAQKLQLQKEALDEQLGHVREAEKHNHGSPKREVMPGLGDNNDQLNNQEAEERDMRRFQLKIAELHAVIRKLEDRNALLADERNELLKRVREAESQMKPMFEKNKRLSKKNDDLQQTLQRMEEKLKNLSRENAEMQTLQAQLKRPSSLTDLSHAHEEQEVEFLKLQVAEQRGIIDELTQRHVVETYFGFDEESIDSETSSLTSYNTDLTDRTPATPEEELEETVSREESELRFRQLTREYQALQRAYALLQEQTGGSLDAEREARTREQLQSELSSCQAKVVDLEKALAEQGQDSKWVEEKQYLLRTNQELHEKMCALQQAESRLQAEVQDARDQNELLEFRVLELEERERRSPALNLHVSTFPENSSSALQIYCHQEGVKDVIIPELMKKLDILGDNGNLRNEEQVAVIQAGTVISLCEKWLKQIDNTEAALTRKMIDLENEKELFSKQKGFLEEELDYRKQALDQAYMRIEELEATLYSALQQEQPSCRAVAESLTDRQRDELRLAVDKLRRQILRQSRQYDSQILQERMELLQQAQQVRPLTNGVRLPSPFLFLFLFFSLAFILWP</sequence>
<reference evidence="7 8" key="1">
    <citation type="journal article" date="2014" name="Nat. Genet.">
        <title>Whole-genome sequence of a flatfish provides insights into ZW sex chromosome evolution and adaptation to a benthic lifestyle.</title>
        <authorList>
            <person name="Chen S."/>
            <person name="Zhang G."/>
            <person name="Shao C."/>
            <person name="Huang Q."/>
            <person name="Liu G."/>
            <person name="Zhang P."/>
            <person name="Song W."/>
            <person name="An N."/>
            <person name="Chalopin D."/>
            <person name="Volff J.N."/>
            <person name="Hong Y."/>
            <person name="Li Q."/>
            <person name="Sha Z."/>
            <person name="Zhou H."/>
            <person name="Xie M."/>
            <person name="Yu Q."/>
            <person name="Liu Y."/>
            <person name="Xiang H."/>
            <person name="Wang N."/>
            <person name="Wu K."/>
            <person name="Yang C."/>
            <person name="Zhou Q."/>
            <person name="Liao X."/>
            <person name="Yang L."/>
            <person name="Hu Q."/>
            <person name="Zhang J."/>
            <person name="Meng L."/>
            <person name="Jin L."/>
            <person name="Tian Y."/>
            <person name="Lian J."/>
            <person name="Yang J."/>
            <person name="Miao G."/>
            <person name="Liu S."/>
            <person name="Liang Z."/>
            <person name="Yan F."/>
            <person name="Li Y."/>
            <person name="Sun B."/>
            <person name="Zhang H."/>
            <person name="Zhang J."/>
            <person name="Zhu Y."/>
            <person name="Du M."/>
            <person name="Zhao Y."/>
            <person name="Schartl M."/>
            <person name="Tang Q."/>
            <person name="Wang J."/>
        </authorList>
    </citation>
    <scope>NUCLEOTIDE SEQUENCE</scope>
</reference>